<dbReference type="InterPro" id="IPR005064">
    <property type="entry name" value="BUG"/>
</dbReference>
<comment type="similarity">
    <text evidence="1">Belongs to the UPF0065 (bug) family.</text>
</comment>
<evidence type="ECO:0000256" key="2">
    <source>
        <dbReference type="SAM" id="SignalP"/>
    </source>
</evidence>
<dbReference type="Pfam" id="PF03401">
    <property type="entry name" value="TctC"/>
    <property type="match status" value="1"/>
</dbReference>
<dbReference type="Gene3D" id="3.40.190.150">
    <property type="entry name" value="Bordetella uptake gene, domain 1"/>
    <property type="match status" value="1"/>
</dbReference>
<gene>
    <name evidence="3" type="ORF">CEY11_09685</name>
</gene>
<dbReference type="InterPro" id="IPR042100">
    <property type="entry name" value="Bug_dom1"/>
</dbReference>
<dbReference type="AlphaFoldDB" id="A0A225MNX3"/>
<proteinExistence type="inferred from homology"/>
<evidence type="ECO:0008006" key="5">
    <source>
        <dbReference type="Google" id="ProtNLM"/>
    </source>
</evidence>
<organism evidence="3 4">
    <name type="scientific">Candidimonas nitroreducens</name>
    <dbReference type="NCBI Taxonomy" id="683354"/>
    <lineage>
        <taxon>Bacteria</taxon>
        <taxon>Pseudomonadati</taxon>
        <taxon>Pseudomonadota</taxon>
        <taxon>Betaproteobacteria</taxon>
        <taxon>Burkholderiales</taxon>
        <taxon>Alcaligenaceae</taxon>
        <taxon>Candidimonas</taxon>
    </lineage>
</organism>
<dbReference type="PIRSF" id="PIRSF017082">
    <property type="entry name" value="YflP"/>
    <property type="match status" value="1"/>
</dbReference>
<dbReference type="EMBL" id="NJIH01000004">
    <property type="protein sequence ID" value="OWT62063.1"/>
    <property type="molecule type" value="Genomic_DNA"/>
</dbReference>
<dbReference type="Proteomes" id="UP000214603">
    <property type="component" value="Unassembled WGS sequence"/>
</dbReference>
<dbReference type="PANTHER" id="PTHR42928">
    <property type="entry name" value="TRICARBOXYLATE-BINDING PROTEIN"/>
    <property type="match status" value="1"/>
</dbReference>
<dbReference type="CDD" id="cd07012">
    <property type="entry name" value="PBP2_Bug_TTT"/>
    <property type="match status" value="1"/>
</dbReference>
<feature type="signal peptide" evidence="2">
    <location>
        <begin position="1"/>
        <end position="30"/>
    </location>
</feature>
<keyword evidence="4" id="KW-1185">Reference proteome</keyword>
<dbReference type="PANTHER" id="PTHR42928:SF5">
    <property type="entry name" value="BLR1237 PROTEIN"/>
    <property type="match status" value="1"/>
</dbReference>
<reference evidence="4" key="1">
    <citation type="submission" date="2017-06" db="EMBL/GenBank/DDBJ databases">
        <title>Herbaspirillum phytohormonus sp. nov., isolated from the root nodule of Robinia pseudoacacia in lead-zinc mine.</title>
        <authorList>
            <person name="Fan M."/>
            <person name="Lin Y."/>
        </authorList>
    </citation>
    <scope>NUCLEOTIDE SEQUENCE [LARGE SCALE GENOMIC DNA]</scope>
    <source>
        <strain evidence="4">SC-089</strain>
    </source>
</reference>
<evidence type="ECO:0000313" key="3">
    <source>
        <dbReference type="EMBL" id="OWT62063.1"/>
    </source>
</evidence>
<dbReference type="RefSeq" id="WP_088603151.1">
    <property type="nucleotide sequence ID" value="NZ_NJIH01000004.1"/>
</dbReference>
<dbReference type="Gene3D" id="3.40.190.10">
    <property type="entry name" value="Periplasmic binding protein-like II"/>
    <property type="match status" value="1"/>
</dbReference>
<protein>
    <recommendedName>
        <fullName evidence="5">ABC transporter substrate-binding protein</fullName>
    </recommendedName>
</protein>
<keyword evidence="2" id="KW-0732">Signal</keyword>
<dbReference type="SUPFAM" id="SSF53850">
    <property type="entry name" value="Periplasmic binding protein-like II"/>
    <property type="match status" value="1"/>
</dbReference>
<comment type="caution">
    <text evidence="3">The sequence shown here is derived from an EMBL/GenBank/DDBJ whole genome shotgun (WGS) entry which is preliminary data.</text>
</comment>
<feature type="chain" id="PRO_5013325034" description="ABC transporter substrate-binding protein" evidence="2">
    <location>
        <begin position="31"/>
        <end position="327"/>
    </location>
</feature>
<accession>A0A225MNX3</accession>
<evidence type="ECO:0000256" key="1">
    <source>
        <dbReference type="ARBA" id="ARBA00006987"/>
    </source>
</evidence>
<evidence type="ECO:0000313" key="4">
    <source>
        <dbReference type="Proteomes" id="UP000214603"/>
    </source>
</evidence>
<sequence>MFIRISRPAKALFGATLLAAGALASAPGLAAYPTQPINFVNPYSAGGPSDILGRIVSQNMSKILGQQFIVQNKPGAGAAIGAAYVAHASPDGYTMLIGTAAAHAVSPLLEKTPYDGIKDFKFVGMIANIPNVLTVYPATGITTVKQLIQESKAHPDKFSYASAGNGSSPHLTGENFKLVTGAKMLHVPYKGAAPATTDMVSGLVQVGFMNLPAVLPFVKSGKLHALAIAASSRSPTLPDVPTFAQLGYSGFEGSSWYSLAVPAKTPDAVVQTLYSALANTMHDPKILKQLAAQGIEPFLMDPAQTKAFIIKDQQRIKGLLKAAHLIK</sequence>
<dbReference type="OrthoDB" id="8630046at2"/>
<name>A0A225MNX3_9BURK</name>